<keyword evidence="1" id="KW-1133">Transmembrane helix</keyword>
<comment type="caution">
    <text evidence="2">The sequence shown here is derived from an EMBL/GenBank/DDBJ whole genome shotgun (WGS) entry which is preliminary data.</text>
</comment>
<accession>A0ABM9N7M3</accession>
<evidence type="ECO:0000256" key="1">
    <source>
        <dbReference type="SAM" id="Phobius"/>
    </source>
</evidence>
<dbReference type="Pfam" id="PF10947">
    <property type="entry name" value="DUF2628"/>
    <property type="match status" value="1"/>
</dbReference>
<dbReference type="Proteomes" id="UP001314181">
    <property type="component" value="Unassembled WGS sequence"/>
</dbReference>
<protein>
    <submittedName>
        <fullName evidence="2">Uncharacterized protein</fullName>
    </submittedName>
</protein>
<proteinExistence type="predicted"/>
<organism evidence="2 3">
    <name type="scientific">Candidatus Xenohaliotis californiensis</name>
    <dbReference type="NCBI Taxonomy" id="84677"/>
    <lineage>
        <taxon>Bacteria</taxon>
        <taxon>Pseudomonadati</taxon>
        <taxon>Pseudomonadota</taxon>
        <taxon>Alphaproteobacteria</taxon>
        <taxon>Rickettsiales</taxon>
        <taxon>Anaplasmataceae</taxon>
        <taxon>Candidatus Xenohaliotis</taxon>
    </lineage>
</organism>
<feature type="transmembrane region" description="Helical" evidence="1">
    <location>
        <begin position="20"/>
        <end position="43"/>
    </location>
</feature>
<evidence type="ECO:0000313" key="3">
    <source>
        <dbReference type="Proteomes" id="UP001314181"/>
    </source>
</evidence>
<dbReference type="EMBL" id="CAWVOK010000014">
    <property type="protein sequence ID" value="CAK8162670.1"/>
    <property type="molecule type" value="Genomic_DNA"/>
</dbReference>
<name>A0ABM9N7M3_9RICK</name>
<keyword evidence="1" id="KW-0812">Transmembrane</keyword>
<evidence type="ECO:0000313" key="2">
    <source>
        <dbReference type="EMBL" id="CAK8162670.1"/>
    </source>
</evidence>
<dbReference type="RefSeq" id="WP_338363746.1">
    <property type="nucleotide sequence ID" value="NZ_CAWVOK010000014.1"/>
</dbReference>
<dbReference type="InterPro" id="IPR024399">
    <property type="entry name" value="DUF2628"/>
</dbReference>
<reference evidence="2 3" key="1">
    <citation type="submission" date="2024-01" db="EMBL/GenBank/DDBJ databases">
        <authorList>
            <person name="Kunselman E."/>
        </authorList>
    </citation>
    <scope>NUCLEOTIDE SEQUENCE [LARGE SCALE GENOMIC DNA]</scope>
    <source>
        <strain evidence="2">2 abalone samples</strain>
    </source>
</reference>
<feature type="transmembrane region" description="Helical" evidence="1">
    <location>
        <begin position="50"/>
        <end position="71"/>
    </location>
</feature>
<keyword evidence="3" id="KW-1185">Reference proteome</keyword>
<sequence length="135" mass="15962">MSIDNMHIYYVFHKTGSENNGYGSISIVQDGFSMYAFLFNVLWVFYKKMWAIGILLLVALAAVDWLMHYFWNYTYFHYTILHLWFMFTVGVMGNIFISWHLYIKGYSMKTVIIGRDELEVARSFLTMLTDNSNIS</sequence>
<gene>
    <name evidence="2" type="ORF">CAXC1_220004</name>
</gene>
<feature type="transmembrane region" description="Helical" evidence="1">
    <location>
        <begin position="83"/>
        <end position="103"/>
    </location>
</feature>
<keyword evidence="1" id="KW-0472">Membrane</keyword>